<comment type="caution">
    <text evidence="2">The sequence shown here is derived from an EMBL/GenBank/DDBJ whole genome shotgun (WGS) entry which is preliminary data.</text>
</comment>
<reference evidence="2" key="1">
    <citation type="submission" date="2020-12" db="EMBL/GenBank/DDBJ databases">
        <title>PHA producing bacteria isolated from mangrove.</title>
        <authorList>
            <person name="Zheng W."/>
            <person name="Yu S."/>
            <person name="Huang Y."/>
        </authorList>
    </citation>
    <scope>NUCLEOTIDE SEQUENCE</scope>
    <source>
        <strain evidence="2">GN8-5</strain>
    </source>
</reference>
<organism evidence="2 3">
    <name type="scientific">Microbacterium esteraromaticum</name>
    <dbReference type="NCBI Taxonomy" id="57043"/>
    <lineage>
        <taxon>Bacteria</taxon>
        <taxon>Bacillati</taxon>
        <taxon>Actinomycetota</taxon>
        <taxon>Actinomycetes</taxon>
        <taxon>Micrococcales</taxon>
        <taxon>Microbacteriaceae</taxon>
        <taxon>Microbacterium</taxon>
    </lineage>
</organism>
<evidence type="ECO:0000256" key="1">
    <source>
        <dbReference type="SAM" id="Phobius"/>
    </source>
</evidence>
<keyword evidence="1" id="KW-1133">Transmembrane helix</keyword>
<feature type="transmembrane region" description="Helical" evidence="1">
    <location>
        <begin position="25"/>
        <end position="44"/>
    </location>
</feature>
<dbReference type="Proteomes" id="UP000664385">
    <property type="component" value="Unassembled WGS sequence"/>
</dbReference>
<proteinExistence type="predicted"/>
<feature type="transmembrane region" description="Helical" evidence="1">
    <location>
        <begin position="124"/>
        <end position="145"/>
    </location>
</feature>
<evidence type="ECO:0000313" key="3">
    <source>
        <dbReference type="Proteomes" id="UP000664385"/>
    </source>
</evidence>
<accession>A0A939DVX4</accession>
<dbReference type="AlphaFoldDB" id="A0A939DVX4"/>
<sequence>MSMDDPGSTQATSARKSRRWPLSPHNTILVAGCLIAAVVCFILGQTYIGVVVTLAAIAAGVGAVFARRGRAGDLERINALEYADERDRAAATKALAAVGVLALVLALVQLIVLVIIEADPLTRLLSAGLVLALSFGWLFANWYFVRRG</sequence>
<feature type="transmembrane region" description="Helical" evidence="1">
    <location>
        <begin position="94"/>
        <end position="118"/>
    </location>
</feature>
<evidence type="ECO:0008006" key="4">
    <source>
        <dbReference type="Google" id="ProtNLM"/>
    </source>
</evidence>
<dbReference type="RefSeq" id="WP_179409280.1">
    <property type="nucleotide sequence ID" value="NZ_CP063379.1"/>
</dbReference>
<evidence type="ECO:0000313" key="2">
    <source>
        <dbReference type="EMBL" id="MBN8205008.1"/>
    </source>
</evidence>
<keyword evidence="1" id="KW-0472">Membrane</keyword>
<keyword evidence="1" id="KW-0812">Transmembrane</keyword>
<protein>
    <recommendedName>
        <fullName evidence="4">DUF2178 domain-containing protein</fullName>
    </recommendedName>
</protein>
<gene>
    <name evidence="2" type="ORF">JF543_03425</name>
</gene>
<dbReference type="EMBL" id="JAEMWU010000001">
    <property type="protein sequence ID" value="MBN8205008.1"/>
    <property type="molecule type" value="Genomic_DNA"/>
</dbReference>
<feature type="transmembrane region" description="Helical" evidence="1">
    <location>
        <begin position="50"/>
        <end position="66"/>
    </location>
</feature>
<name>A0A939DVX4_9MICO</name>